<dbReference type="PANTHER" id="PTHR21666:SF289">
    <property type="entry name" value="L-ALA--D-GLU ENDOPEPTIDASE"/>
    <property type="match status" value="1"/>
</dbReference>
<proteinExistence type="predicted"/>
<feature type="domain" description="M23ase beta-sheet core" evidence="4">
    <location>
        <begin position="279"/>
        <end position="377"/>
    </location>
</feature>
<dbReference type="Pfam" id="PF01551">
    <property type="entry name" value="Peptidase_M23"/>
    <property type="match status" value="1"/>
</dbReference>
<keyword evidence="1" id="KW-0732">Signal</keyword>
<gene>
    <name evidence="5" type="ORF">GCM10012280_53650</name>
</gene>
<dbReference type="PANTHER" id="PTHR21666">
    <property type="entry name" value="PEPTIDASE-RELATED"/>
    <property type="match status" value="1"/>
</dbReference>
<accession>A0A917ZVT7</accession>
<comment type="caution">
    <text evidence="5">The sequence shown here is derived from an EMBL/GenBank/DDBJ whole genome shotgun (WGS) entry which is preliminary data.</text>
</comment>
<dbReference type="PROSITE" id="PS51257">
    <property type="entry name" value="PROKAR_LIPOPROTEIN"/>
    <property type="match status" value="1"/>
</dbReference>
<dbReference type="RefSeq" id="WP_229698773.1">
    <property type="nucleotide sequence ID" value="NZ_BMMS01000026.1"/>
</dbReference>
<evidence type="ECO:0000313" key="5">
    <source>
        <dbReference type="EMBL" id="GGO95745.1"/>
    </source>
</evidence>
<dbReference type="Proteomes" id="UP000641932">
    <property type="component" value="Unassembled WGS sequence"/>
</dbReference>
<organism evidence="5 6">
    <name type="scientific">Wenjunlia tyrosinilytica</name>
    <dbReference type="NCBI Taxonomy" id="1544741"/>
    <lineage>
        <taxon>Bacteria</taxon>
        <taxon>Bacillati</taxon>
        <taxon>Actinomycetota</taxon>
        <taxon>Actinomycetes</taxon>
        <taxon>Kitasatosporales</taxon>
        <taxon>Streptomycetaceae</taxon>
        <taxon>Wenjunlia</taxon>
    </lineage>
</organism>
<evidence type="ECO:0000256" key="1">
    <source>
        <dbReference type="ARBA" id="ARBA00022729"/>
    </source>
</evidence>
<keyword evidence="2" id="KW-0812">Transmembrane</keyword>
<feature type="transmembrane region" description="Helical" evidence="2">
    <location>
        <begin position="12"/>
        <end position="37"/>
    </location>
</feature>
<evidence type="ECO:0000259" key="4">
    <source>
        <dbReference type="Pfam" id="PF01551"/>
    </source>
</evidence>
<evidence type="ECO:0000256" key="2">
    <source>
        <dbReference type="SAM" id="Phobius"/>
    </source>
</evidence>
<dbReference type="InterPro" id="IPR011055">
    <property type="entry name" value="Dup_hybrid_motif"/>
</dbReference>
<sequence>MSADEGKANMALWAGGGCALAIFLAPLALILCALVAAGAVFGSIFGGGILGSVLGGIFGGLFGGSGGGGGGVNKSANFSLNGGGAPLNTTEVPTQHVPWVLKAGSTCALVGPAVIAAQIEQESGWNPKAVSPVGAQGISQFMPGTWQTWGRDDDGNGRASPFDPGDAIMAQARYDCALADQVGGYLASGKATGRPLDLTLAAYNAGPGAILEAGGMPSYPETTGYVARIHSLIAKYEAVDQGHGEVPKGKKMAIPLPGHPQVTSPFGNRVHPVTGKLKLHTGTDFGAVEGSSVLAAREGTVVSAGWNDAYGNRVVIDHGTIDGRHIETTYNHMSALKVRQGERVSAGTVVGAVGTTGLSTGPHLHFEVRADGQYVDPAPWLGVE</sequence>
<dbReference type="CDD" id="cd13399">
    <property type="entry name" value="Slt35-like"/>
    <property type="match status" value="1"/>
</dbReference>
<dbReference type="SUPFAM" id="SSF51261">
    <property type="entry name" value="Duplicated hybrid motif"/>
    <property type="match status" value="1"/>
</dbReference>
<dbReference type="EMBL" id="BMMS01000026">
    <property type="protein sequence ID" value="GGO95745.1"/>
    <property type="molecule type" value="Genomic_DNA"/>
</dbReference>
<name>A0A917ZVT7_9ACTN</name>
<dbReference type="InterPro" id="IPR016047">
    <property type="entry name" value="M23ase_b-sheet_dom"/>
</dbReference>
<dbReference type="InterPro" id="IPR008258">
    <property type="entry name" value="Transglycosylase_SLT_dom_1"/>
</dbReference>
<reference evidence="5" key="1">
    <citation type="journal article" date="2014" name="Int. J. Syst. Evol. Microbiol.">
        <title>Complete genome sequence of Corynebacterium casei LMG S-19264T (=DSM 44701T), isolated from a smear-ripened cheese.</title>
        <authorList>
            <consortium name="US DOE Joint Genome Institute (JGI-PGF)"/>
            <person name="Walter F."/>
            <person name="Albersmeier A."/>
            <person name="Kalinowski J."/>
            <person name="Ruckert C."/>
        </authorList>
    </citation>
    <scope>NUCLEOTIDE SEQUENCE</scope>
    <source>
        <strain evidence="5">CGMCC 4.7201</strain>
    </source>
</reference>
<reference evidence="5" key="2">
    <citation type="submission" date="2020-09" db="EMBL/GenBank/DDBJ databases">
        <authorList>
            <person name="Sun Q."/>
            <person name="Zhou Y."/>
        </authorList>
    </citation>
    <scope>NUCLEOTIDE SEQUENCE</scope>
    <source>
        <strain evidence="5">CGMCC 4.7201</strain>
    </source>
</reference>
<feature type="transmembrane region" description="Helical" evidence="2">
    <location>
        <begin position="43"/>
        <end position="64"/>
    </location>
</feature>
<keyword evidence="2" id="KW-0472">Membrane</keyword>
<feature type="domain" description="Transglycosylase SLT" evidence="3">
    <location>
        <begin position="112"/>
        <end position="213"/>
    </location>
</feature>
<dbReference type="InterPro" id="IPR050570">
    <property type="entry name" value="Cell_wall_metabolism_enzyme"/>
</dbReference>
<dbReference type="GO" id="GO:0004222">
    <property type="term" value="F:metalloendopeptidase activity"/>
    <property type="evidence" value="ECO:0007669"/>
    <property type="project" value="TreeGrafter"/>
</dbReference>
<evidence type="ECO:0000259" key="3">
    <source>
        <dbReference type="Pfam" id="PF01464"/>
    </source>
</evidence>
<dbReference type="CDD" id="cd12797">
    <property type="entry name" value="M23_peptidase"/>
    <property type="match status" value="1"/>
</dbReference>
<dbReference type="Gene3D" id="1.10.530.10">
    <property type="match status" value="1"/>
</dbReference>
<dbReference type="Gene3D" id="2.70.70.10">
    <property type="entry name" value="Glucose Permease (Domain IIA)"/>
    <property type="match status" value="1"/>
</dbReference>
<dbReference type="AlphaFoldDB" id="A0A917ZVT7"/>
<dbReference type="InterPro" id="IPR023346">
    <property type="entry name" value="Lysozyme-like_dom_sf"/>
</dbReference>
<keyword evidence="2" id="KW-1133">Transmembrane helix</keyword>
<dbReference type="Pfam" id="PF01464">
    <property type="entry name" value="SLT"/>
    <property type="match status" value="1"/>
</dbReference>
<dbReference type="SUPFAM" id="SSF53955">
    <property type="entry name" value="Lysozyme-like"/>
    <property type="match status" value="1"/>
</dbReference>
<keyword evidence="6" id="KW-1185">Reference proteome</keyword>
<evidence type="ECO:0000313" key="6">
    <source>
        <dbReference type="Proteomes" id="UP000641932"/>
    </source>
</evidence>
<protein>
    <submittedName>
        <fullName evidence="5">Peptidase</fullName>
    </submittedName>
</protein>